<dbReference type="GO" id="GO:0003677">
    <property type="term" value="F:DNA binding"/>
    <property type="evidence" value="ECO:0007669"/>
    <property type="project" value="UniProtKB-KW"/>
</dbReference>
<keyword evidence="3" id="KW-1185">Reference proteome</keyword>
<sequence>MSAEVQVNLRLPIELKERIHNEARKNNRSLNAELGDRLQKSFVGLDDAHFDILDKLEELITRHQASNRTKNIGDKLNSLLGELSHIPSAPYLTPALIAHDLGFDRASMVEKWFQGRLEPTFAQLDMLAHFLGASPEWLSFDIGACYPTLRAPSMFSAESFVEFCFTPEESFNDVEQVLFIRNNSEAGEVLIIKQYSVRQARVFDTNIHLSHVVGVTGARDQAEFVAALKNIKQSDKKLKTISYLISPDKYEKLIRGGEHPLKVIGREPVSYWADDIWDKQMYLQQKDNEYWQGWKDLCIAIDTYKGR</sequence>
<evidence type="ECO:0000313" key="2">
    <source>
        <dbReference type="EMBL" id="MFL1733107.1"/>
    </source>
</evidence>
<protein>
    <submittedName>
        <fullName evidence="2">Arc family DNA-binding protein</fullName>
    </submittedName>
</protein>
<reference evidence="2 3" key="1">
    <citation type="submission" date="2024-11" db="EMBL/GenBank/DDBJ databases">
        <title>First Report of Moraxella oculi in Brazil in an Infectious Bovine Keratoconjunctivitis Outbreak.</title>
        <authorList>
            <person name="Carvalho C.V."/>
            <person name="Domingues R."/>
            <person name="Coutinho C."/>
            <person name="Honorio N.T.B.S."/>
            <person name="Faza D.R.L.R."/>
            <person name="Carvalho W.A."/>
            <person name="Machado A.B.F."/>
            <person name="Martins M.F."/>
            <person name="Gaspar E.B."/>
        </authorList>
    </citation>
    <scope>NUCLEOTIDE SEQUENCE [LARGE SCALE GENOMIC DNA]</scope>
    <source>
        <strain evidence="2 3">2117LE</strain>
    </source>
</reference>
<dbReference type="InterPro" id="IPR001387">
    <property type="entry name" value="Cro/C1-type_HTH"/>
</dbReference>
<dbReference type="InterPro" id="IPR010985">
    <property type="entry name" value="Ribbon_hlx_hlx"/>
</dbReference>
<dbReference type="Gene3D" id="1.10.1220.10">
    <property type="entry name" value="Met repressor-like"/>
    <property type="match status" value="1"/>
</dbReference>
<evidence type="ECO:0000313" key="3">
    <source>
        <dbReference type="Proteomes" id="UP001624684"/>
    </source>
</evidence>
<evidence type="ECO:0000259" key="1">
    <source>
        <dbReference type="PROSITE" id="PS50943"/>
    </source>
</evidence>
<name>A0ABW8UCF5_9GAMM</name>
<feature type="domain" description="HTH cro/C1-type" evidence="1">
    <location>
        <begin position="107"/>
        <end position="138"/>
    </location>
</feature>
<dbReference type="InterPro" id="IPR005569">
    <property type="entry name" value="Arc_DNA-bd_dom"/>
</dbReference>
<accession>A0ABW8UCF5</accession>
<dbReference type="EMBL" id="JBJJXE010000026">
    <property type="protein sequence ID" value="MFL1733107.1"/>
    <property type="molecule type" value="Genomic_DNA"/>
</dbReference>
<keyword evidence="2" id="KW-0238">DNA-binding</keyword>
<comment type="caution">
    <text evidence="2">The sequence shown here is derived from an EMBL/GenBank/DDBJ whole genome shotgun (WGS) entry which is preliminary data.</text>
</comment>
<gene>
    <name evidence="2" type="ORF">ACJHVH_08985</name>
</gene>
<dbReference type="InterPro" id="IPR013321">
    <property type="entry name" value="Arc_rbn_hlx_hlx"/>
</dbReference>
<proteinExistence type="predicted"/>
<dbReference type="RefSeq" id="WP_046698057.1">
    <property type="nucleotide sequence ID" value="NZ_JBJJXE010000026.1"/>
</dbReference>
<dbReference type="Pfam" id="PF03869">
    <property type="entry name" value="Arc"/>
    <property type="match status" value="1"/>
</dbReference>
<dbReference type="PROSITE" id="PS50943">
    <property type="entry name" value="HTH_CROC1"/>
    <property type="match status" value="1"/>
</dbReference>
<dbReference type="Proteomes" id="UP001624684">
    <property type="component" value="Unassembled WGS sequence"/>
</dbReference>
<organism evidence="2 3">
    <name type="scientific">Moraxella oculi</name>
    <dbReference type="NCBI Taxonomy" id="2940516"/>
    <lineage>
        <taxon>Bacteria</taxon>
        <taxon>Pseudomonadati</taxon>
        <taxon>Pseudomonadota</taxon>
        <taxon>Gammaproteobacteria</taxon>
        <taxon>Moraxellales</taxon>
        <taxon>Moraxellaceae</taxon>
        <taxon>Moraxella</taxon>
    </lineage>
</organism>
<dbReference type="SUPFAM" id="SSF47598">
    <property type="entry name" value="Ribbon-helix-helix"/>
    <property type="match status" value="1"/>
</dbReference>